<keyword evidence="2" id="KW-1185">Reference proteome</keyword>
<feature type="non-terminal residue" evidence="1">
    <location>
        <position position="1"/>
    </location>
</feature>
<evidence type="ECO:0000313" key="2">
    <source>
        <dbReference type="Proteomes" id="UP001642487"/>
    </source>
</evidence>
<reference evidence="1 2" key="1">
    <citation type="submission" date="2024-03" db="EMBL/GenBank/DDBJ databases">
        <authorList>
            <person name="Gkanogiannis A."/>
            <person name="Becerra Lopez-Lavalle L."/>
        </authorList>
    </citation>
    <scope>NUCLEOTIDE SEQUENCE [LARGE SCALE GENOMIC DNA]</scope>
</reference>
<dbReference type="Proteomes" id="UP001642487">
    <property type="component" value="Chromosome 6"/>
</dbReference>
<evidence type="ECO:0000313" key="1">
    <source>
        <dbReference type="EMBL" id="CAK9323984.1"/>
    </source>
</evidence>
<dbReference type="EMBL" id="OZ021740">
    <property type="protein sequence ID" value="CAK9323984.1"/>
    <property type="molecule type" value="Genomic_DNA"/>
</dbReference>
<proteinExistence type="predicted"/>
<organism evidence="1 2">
    <name type="scientific">Citrullus colocynthis</name>
    <name type="common">colocynth</name>
    <dbReference type="NCBI Taxonomy" id="252529"/>
    <lineage>
        <taxon>Eukaryota</taxon>
        <taxon>Viridiplantae</taxon>
        <taxon>Streptophyta</taxon>
        <taxon>Embryophyta</taxon>
        <taxon>Tracheophyta</taxon>
        <taxon>Spermatophyta</taxon>
        <taxon>Magnoliopsida</taxon>
        <taxon>eudicotyledons</taxon>
        <taxon>Gunneridae</taxon>
        <taxon>Pentapetalae</taxon>
        <taxon>rosids</taxon>
        <taxon>fabids</taxon>
        <taxon>Cucurbitales</taxon>
        <taxon>Cucurbitaceae</taxon>
        <taxon>Benincaseae</taxon>
        <taxon>Citrullus</taxon>
    </lineage>
</organism>
<gene>
    <name evidence="1" type="ORF">CITCOLO1_LOCUS16200</name>
</gene>
<accession>A0ABP0YTX8</accession>
<protein>
    <submittedName>
        <fullName evidence="1">Uncharacterized protein</fullName>
    </submittedName>
</protein>
<feature type="non-terminal residue" evidence="1">
    <location>
        <position position="83"/>
    </location>
</feature>
<sequence length="83" mass="9264">RTVTVYQRSSRRSHEAPNLRVSLAIDSCDSRSLWFLCNHSMSIFKCLISSRSPIVCVTVGRLPLPLHLKLVRHRCCSGGLAGI</sequence>
<name>A0ABP0YTX8_9ROSI</name>